<keyword evidence="6" id="KW-1185">Reference proteome</keyword>
<feature type="domain" description="N-sulphoglucosamine sulphohydrolase C-terminal" evidence="4">
    <location>
        <begin position="397"/>
        <end position="432"/>
    </location>
</feature>
<keyword evidence="2" id="KW-0732">Signal</keyword>
<reference evidence="5 6" key="1">
    <citation type="journal article" date="2010" name="J. Bacteriol.">
        <title>Genome sequence of Lentisphaera araneosa HTCC2155T, the type species of the order Lentisphaerales in the phylum Lentisphaerae.</title>
        <authorList>
            <person name="Thrash J.C."/>
            <person name="Cho J.C."/>
            <person name="Vergin K.L."/>
            <person name="Morris R.M."/>
            <person name="Giovannoni S.J."/>
        </authorList>
    </citation>
    <scope>NUCLEOTIDE SEQUENCE [LARGE SCALE GENOMIC DNA]</scope>
    <source>
        <strain evidence="5 6">HTCC2155</strain>
    </source>
</reference>
<dbReference type="PANTHER" id="PTHR43751">
    <property type="entry name" value="SULFATASE"/>
    <property type="match status" value="1"/>
</dbReference>
<dbReference type="Pfam" id="PF00884">
    <property type="entry name" value="Sulfatase"/>
    <property type="match status" value="1"/>
</dbReference>
<feature type="compositionally biased region" description="Basic and acidic residues" evidence="1">
    <location>
        <begin position="473"/>
        <end position="484"/>
    </location>
</feature>
<feature type="chain" id="PRO_5002694324" evidence="2">
    <location>
        <begin position="22"/>
        <end position="496"/>
    </location>
</feature>
<dbReference type="InterPro" id="IPR017850">
    <property type="entry name" value="Alkaline_phosphatase_core_sf"/>
</dbReference>
<keyword evidence="5" id="KW-0378">Hydrolase</keyword>
<dbReference type="EMBL" id="ABCK01000030">
    <property type="protein sequence ID" value="EDM25410.1"/>
    <property type="molecule type" value="Genomic_DNA"/>
</dbReference>
<comment type="caution">
    <text evidence="5">The sequence shown here is derived from an EMBL/GenBank/DDBJ whole genome shotgun (WGS) entry which is preliminary data.</text>
</comment>
<protein>
    <submittedName>
        <fullName evidence="5">N-sulphoglucosamine sulphohydrolase</fullName>
    </submittedName>
</protein>
<feature type="compositionally biased region" description="Basic residues" evidence="1">
    <location>
        <begin position="485"/>
        <end position="496"/>
    </location>
</feature>
<evidence type="ECO:0000313" key="6">
    <source>
        <dbReference type="Proteomes" id="UP000004947"/>
    </source>
</evidence>
<dbReference type="InterPro" id="IPR032506">
    <property type="entry name" value="SGSH_C"/>
</dbReference>
<evidence type="ECO:0000256" key="2">
    <source>
        <dbReference type="SAM" id="SignalP"/>
    </source>
</evidence>
<dbReference type="SUPFAM" id="SSF53649">
    <property type="entry name" value="Alkaline phosphatase-like"/>
    <property type="match status" value="1"/>
</dbReference>
<feature type="signal peptide" evidence="2">
    <location>
        <begin position="1"/>
        <end position="21"/>
    </location>
</feature>
<dbReference type="Pfam" id="PF16347">
    <property type="entry name" value="SGSH_C"/>
    <property type="match status" value="1"/>
</dbReference>
<dbReference type="InterPro" id="IPR000917">
    <property type="entry name" value="Sulfatase_N"/>
</dbReference>
<evidence type="ECO:0000256" key="1">
    <source>
        <dbReference type="SAM" id="MobiDB-lite"/>
    </source>
</evidence>
<dbReference type="AlphaFoldDB" id="A6DSG5"/>
<sequence length="496" mass="55480">MIKALYTGVLLALSFTSPILAEEKPNFVIVLADDVAWSSFGCNDAGLYTNTPNIDKLAKQSVRFTNFSGAVAQCGPIRHELYTGLLPPTSGIYTNGNKPSGEFNNIANYLGDLGYRVGLAGKSHFKRVTDFIDIPGFAKDANHEEPTWEMSGVKQFLETSKSENKPFCMVVASVNAHHPWTIGDYKTYLDKVVIPPHMVDTPATRESLARHAAEVEDLDKQVGETMKIIDEMNLADNTVFIFLSEQGTSLPNGKWSIYDYGTKGLCLARWPGKFSPTVTDAVAMYCDISATLIDIAGGDAPAIDGRSFYSVLKGEASDHRDHAFLVHQAGGFMQRAIRSKEFKLIWSPKQENPYYVDTIMNPSRNSIFAVAWREWLEKAKTDSDAQMKADRLLISPEFELYDLKNDPWEMNNLATNPEYAQVVKQMHEKLKADMKEMNDEFSSIDPKDAKKAKKAKMKEQGQDPKKKKSAKKKGSDSDQSDKADKKKKREKKKAEK</sequence>
<evidence type="ECO:0000313" key="5">
    <source>
        <dbReference type="EMBL" id="EDM25410.1"/>
    </source>
</evidence>
<feature type="domain" description="Sulfatase N-terminal" evidence="3">
    <location>
        <begin position="25"/>
        <end position="297"/>
    </location>
</feature>
<dbReference type="CDD" id="cd16027">
    <property type="entry name" value="SGSH"/>
    <property type="match status" value="1"/>
</dbReference>
<name>A6DSG5_9BACT</name>
<gene>
    <name evidence="5" type="ORF">LNTAR_09761</name>
</gene>
<evidence type="ECO:0000259" key="3">
    <source>
        <dbReference type="Pfam" id="PF00884"/>
    </source>
</evidence>
<proteinExistence type="predicted"/>
<dbReference type="InterPro" id="IPR052701">
    <property type="entry name" value="GAG_Ulvan_Degrading_Sulfatases"/>
</dbReference>
<organism evidence="5 6">
    <name type="scientific">Lentisphaera araneosa HTCC2155</name>
    <dbReference type="NCBI Taxonomy" id="313628"/>
    <lineage>
        <taxon>Bacteria</taxon>
        <taxon>Pseudomonadati</taxon>
        <taxon>Lentisphaerota</taxon>
        <taxon>Lentisphaeria</taxon>
        <taxon>Lentisphaerales</taxon>
        <taxon>Lentisphaeraceae</taxon>
        <taxon>Lentisphaera</taxon>
    </lineage>
</organism>
<dbReference type="PANTHER" id="PTHR43751:SF1">
    <property type="entry name" value="SULFATASE ATSG-RELATED"/>
    <property type="match status" value="1"/>
</dbReference>
<dbReference type="Proteomes" id="UP000004947">
    <property type="component" value="Unassembled WGS sequence"/>
</dbReference>
<dbReference type="eggNOG" id="COG3119">
    <property type="taxonomic scope" value="Bacteria"/>
</dbReference>
<feature type="region of interest" description="Disordered" evidence="1">
    <location>
        <begin position="437"/>
        <end position="496"/>
    </location>
</feature>
<dbReference type="STRING" id="313628.LNTAR_09761"/>
<dbReference type="Gene3D" id="3.40.720.10">
    <property type="entry name" value="Alkaline Phosphatase, subunit A"/>
    <property type="match status" value="1"/>
</dbReference>
<evidence type="ECO:0000259" key="4">
    <source>
        <dbReference type="Pfam" id="PF16347"/>
    </source>
</evidence>
<dbReference type="GO" id="GO:0016787">
    <property type="term" value="F:hydrolase activity"/>
    <property type="evidence" value="ECO:0007669"/>
    <property type="project" value="UniProtKB-KW"/>
</dbReference>
<dbReference type="RefSeq" id="WP_007280774.1">
    <property type="nucleotide sequence ID" value="NZ_ABCK01000030.1"/>
</dbReference>
<accession>A6DSG5</accession>